<feature type="transmembrane region" description="Helical" evidence="1">
    <location>
        <begin position="112"/>
        <end position="132"/>
    </location>
</feature>
<keyword evidence="1" id="KW-0812">Transmembrane</keyword>
<proteinExistence type="predicted"/>
<feature type="transmembrane region" description="Helical" evidence="1">
    <location>
        <begin position="47"/>
        <end position="67"/>
    </location>
</feature>
<evidence type="ECO:0008006" key="4">
    <source>
        <dbReference type="Google" id="ProtNLM"/>
    </source>
</evidence>
<dbReference type="Proteomes" id="UP000230551">
    <property type="component" value="Unassembled WGS sequence"/>
</dbReference>
<evidence type="ECO:0000256" key="1">
    <source>
        <dbReference type="SAM" id="Phobius"/>
    </source>
</evidence>
<keyword evidence="1" id="KW-0472">Membrane</keyword>
<feature type="transmembrane region" description="Helical" evidence="1">
    <location>
        <begin position="19"/>
        <end position="35"/>
    </location>
</feature>
<dbReference type="EMBL" id="PDCN02000012">
    <property type="protein sequence ID" value="PIB75109.1"/>
    <property type="molecule type" value="Genomic_DNA"/>
</dbReference>
<evidence type="ECO:0000313" key="3">
    <source>
        <dbReference type="Proteomes" id="UP000230551"/>
    </source>
</evidence>
<keyword evidence="1" id="KW-1133">Transmembrane helix</keyword>
<dbReference type="STRING" id="85968.GCA_900073015_00220"/>
<dbReference type="RefSeq" id="WP_090585030.1">
    <property type="nucleotide sequence ID" value="NZ_CP104302.1"/>
</dbReference>
<feature type="transmembrane region" description="Helical" evidence="1">
    <location>
        <begin position="201"/>
        <end position="220"/>
    </location>
</feature>
<accession>A0A2G5P9R5</accession>
<sequence>MTDTADSAAAPAIRPESRLVALLAIGAVISLQIAIPERYTAVPRIPMIALESLLIVVILVSNPLTAHRWTVLGTWSMRLLIGAITLDNTLAAIVLDWHIINGEMADAAPVLLGSGAAVYLTNVIAFGLWYWALDRGGPAQRAAGTTRYPAFQFPQMTSPPGQVRPGWRPMCFDYLYVGFTNSIAFSPTDTMPLARWAKAMMIVQSLVATTTIALVFARAVSVLN</sequence>
<name>A0A2G5P9R5_9MYCO</name>
<evidence type="ECO:0000313" key="2">
    <source>
        <dbReference type="EMBL" id="PIB75109.1"/>
    </source>
</evidence>
<keyword evidence="3" id="KW-1185">Reference proteome</keyword>
<comment type="caution">
    <text evidence="2">The sequence shown here is derived from an EMBL/GenBank/DDBJ whole genome shotgun (WGS) entry which is preliminary data.</text>
</comment>
<gene>
    <name evidence="2" type="ORF">CQY22_010945</name>
</gene>
<reference evidence="2 3" key="1">
    <citation type="journal article" date="2017" name="Infect. Genet. Evol.">
        <title>The new phylogeny of the genus Mycobacterium: The old and the news.</title>
        <authorList>
            <person name="Tortoli E."/>
            <person name="Fedrizzi T."/>
            <person name="Meehan C.J."/>
            <person name="Trovato A."/>
            <person name="Grottola A."/>
            <person name="Giacobazzi E."/>
            <person name="Serpini G.F."/>
            <person name="Tagliazucchi S."/>
            <person name="Fabio A."/>
            <person name="Bettua C."/>
            <person name="Bertorelli R."/>
            <person name="Frascaro F."/>
            <person name="De Sanctis V."/>
            <person name="Pecorari M."/>
            <person name="Jousson O."/>
            <person name="Segata N."/>
            <person name="Cirillo D.M."/>
        </authorList>
    </citation>
    <scope>NUCLEOTIDE SEQUENCE [LARGE SCALE GENOMIC DNA]</scope>
    <source>
        <strain evidence="2 3">CIP1034565</strain>
    </source>
</reference>
<dbReference type="OrthoDB" id="5402524at2"/>
<dbReference type="AlphaFoldDB" id="A0A2G5P9R5"/>
<feature type="transmembrane region" description="Helical" evidence="1">
    <location>
        <begin position="79"/>
        <end position="100"/>
    </location>
</feature>
<organism evidence="2 3">
    <name type="scientific">Mycolicibacterium brumae</name>
    <dbReference type="NCBI Taxonomy" id="85968"/>
    <lineage>
        <taxon>Bacteria</taxon>
        <taxon>Bacillati</taxon>
        <taxon>Actinomycetota</taxon>
        <taxon>Actinomycetes</taxon>
        <taxon>Mycobacteriales</taxon>
        <taxon>Mycobacteriaceae</taxon>
        <taxon>Mycolicibacterium</taxon>
    </lineage>
</organism>
<protein>
    <recommendedName>
        <fullName evidence="4">DUF1345 domain-containing protein</fullName>
    </recommendedName>
</protein>